<dbReference type="Proteomes" id="UP000179252">
    <property type="component" value="Unassembled WGS sequence"/>
</dbReference>
<keyword evidence="3 6" id="KW-0812">Transmembrane</keyword>
<dbReference type="EMBL" id="MFAU01000024">
    <property type="protein sequence ID" value="OGD84332.1"/>
    <property type="molecule type" value="Genomic_DNA"/>
</dbReference>
<feature type="transmembrane region" description="Helical" evidence="6">
    <location>
        <begin position="112"/>
        <end position="131"/>
    </location>
</feature>
<proteinExistence type="predicted"/>
<dbReference type="GO" id="GO:0034755">
    <property type="term" value="P:iron ion transmembrane transport"/>
    <property type="evidence" value="ECO:0007669"/>
    <property type="project" value="TreeGrafter"/>
</dbReference>
<protein>
    <submittedName>
        <fullName evidence="7">Iron transporter</fullName>
    </submittedName>
</protein>
<dbReference type="GO" id="GO:0005886">
    <property type="term" value="C:plasma membrane"/>
    <property type="evidence" value="ECO:0007669"/>
    <property type="project" value="TreeGrafter"/>
</dbReference>
<evidence type="ECO:0000313" key="8">
    <source>
        <dbReference type="Proteomes" id="UP000179252"/>
    </source>
</evidence>
<keyword evidence="5 6" id="KW-0472">Membrane</keyword>
<dbReference type="InterPro" id="IPR001046">
    <property type="entry name" value="NRAMP_fam"/>
</dbReference>
<feature type="transmembrane region" description="Helical" evidence="6">
    <location>
        <begin position="239"/>
        <end position="258"/>
    </location>
</feature>
<feature type="transmembrane region" description="Helical" evidence="6">
    <location>
        <begin position="286"/>
        <end position="314"/>
    </location>
</feature>
<dbReference type="PANTHER" id="PTHR11706">
    <property type="entry name" value="SOLUTE CARRIER PROTEIN FAMILY 11 MEMBER"/>
    <property type="match status" value="1"/>
</dbReference>
<evidence type="ECO:0000256" key="4">
    <source>
        <dbReference type="ARBA" id="ARBA00022989"/>
    </source>
</evidence>
<dbReference type="GO" id="GO:0015086">
    <property type="term" value="F:cadmium ion transmembrane transporter activity"/>
    <property type="evidence" value="ECO:0007669"/>
    <property type="project" value="TreeGrafter"/>
</dbReference>
<keyword evidence="2" id="KW-0813">Transport</keyword>
<evidence type="ECO:0000256" key="1">
    <source>
        <dbReference type="ARBA" id="ARBA00004141"/>
    </source>
</evidence>
<organism evidence="7 8">
    <name type="scientific">Candidatus Curtissbacteria bacterium RBG_13_40_7</name>
    <dbReference type="NCBI Taxonomy" id="1797706"/>
    <lineage>
        <taxon>Bacteria</taxon>
        <taxon>Candidatus Curtissiibacteriota</taxon>
    </lineage>
</organism>
<accession>A0A1F5FXK9</accession>
<comment type="caution">
    <text evidence="7">The sequence shown here is derived from an EMBL/GenBank/DDBJ whole genome shotgun (WGS) entry which is preliminary data.</text>
</comment>
<feature type="transmembrane region" description="Helical" evidence="6">
    <location>
        <begin position="334"/>
        <end position="353"/>
    </location>
</feature>
<comment type="subcellular location">
    <subcellularLocation>
        <location evidence="1">Membrane</location>
        <topology evidence="1">Multi-pass membrane protein</topology>
    </subcellularLocation>
</comment>
<dbReference type="PANTHER" id="PTHR11706:SF33">
    <property type="entry name" value="NATURAL RESISTANCE-ASSOCIATED MACROPHAGE PROTEIN 2"/>
    <property type="match status" value="1"/>
</dbReference>
<dbReference type="NCBIfam" id="NF037982">
    <property type="entry name" value="Nramp_1"/>
    <property type="match status" value="1"/>
</dbReference>
<gene>
    <name evidence="7" type="ORF">A2165_00035</name>
</gene>
<sequence>MDKIKKLFSRFGPGFITGASDDDPSGIGTYSQTGALFGFNQLWTALFSFPFMTIVQEMCGRIGLVTGKGLAGVIKTHYSRPITYFAVSILLLANTVNIGADLGAMASSAQLLLGINFIFWLIGIVVASLFLQVFVPYKIYAKVLKYFTFSLLAYVITAFVVRNDWGEALYKTVVPSFMFDRNYLMNIVAILGTTISPYLFFWQTSEEVEEEVEKHELRSMGAGIPKFTRSDIKTMRIDTILGMFFSNIVMFFIIFTTASTLGKHGINDIQTANQAAEALRPLAGNFAYLLFSIGIIGTGLLAVPVLAGSASYALSEIFGWREGLYRKLKRAHGFYAIITIATLIGLLINFTPIQPFKLLYYTAILNGICAPPLLILIMLISNNKKIMGENTNNYFSNIIGWIITVVMGISAAALLITLGK</sequence>
<dbReference type="AlphaFoldDB" id="A0A1F5FXK9"/>
<evidence type="ECO:0000256" key="5">
    <source>
        <dbReference type="ARBA" id="ARBA00023136"/>
    </source>
</evidence>
<reference evidence="7 8" key="1">
    <citation type="journal article" date="2016" name="Nat. Commun.">
        <title>Thousands of microbial genomes shed light on interconnected biogeochemical processes in an aquifer system.</title>
        <authorList>
            <person name="Anantharaman K."/>
            <person name="Brown C.T."/>
            <person name="Hug L.A."/>
            <person name="Sharon I."/>
            <person name="Castelle C.J."/>
            <person name="Probst A.J."/>
            <person name="Thomas B.C."/>
            <person name="Singh A."/>
            <person name="Wilkins M.J."/>
            <person name="Karaoz U."/>
            <person name="Brodie E.L."/>
            <person name="Williams K.H."/>
            <person name="Hubbard S.S."/>
            <person name="Banfield J.F."/>
        </authorList>
    </citation>
    <scope>NUCLEOTIDE SEQUENCE [LARGE SCALE GENOMIC DNA]</scope>
</reference>
<feature type="transmembrane region" description="Helical" evidence="6">
    <location>
        <begin position="143"/>
        <end position="163"/>
    </location>
</feature>
<evidence type="ECO:0000256" key="2">
    <source>
        <dbReference type="ARBA" id="ARBA00022448"/>
    </source>
</evidence>
<dbReference type="Pfam" id="PF01566">
    <property type="entry name" value="Nramp"/>
    <property type="match status" value="1"/>
</dbReference>
<feature type="transmembrane region" description="Helical" evidence="6">
    <location>
        <begin position="183"/>
        <end position="201"/>
    </location>
</feature>
<evidence type="ECO:0000313" key="7">
    <source>
        <dbReference type="EMBL" id="OGD84332.1"/>
    </source>
</evidence>
<evidence type="ECO:0000256" key="3">
    <source>
        <dbReference type="ARBA" id="ARBA00022692"/>
    </source>
</evidence>
<dbReference type="GO" id="GO:0005384">
    <property type="term" value="F:manganese ion transmembrane transporter activity"/>
    <property type="evidence" value="ECO:0007669"/>
    <property type="project" value="TreeGrafter"/>
</dbReference>
<keyword evidence="4 6" id="KW-1133">Transmembrane helix</keyword>
<feature type="transmembrane region" description="Helical" evidence="6">
    <location>
        <begin position="82"/>
        <end position="100"/>
    </location>
</feature>
<name>A0A1F5FXK9_9BACT</name>
<feature type="transmembrane region" description="Helical" evidence="6">
    <location>
        <begin position="359"/>
        <end position="382"/>
    </location>
</feature>
<feature type="transmembrane region" description="Helical" evidence="6">
    <location>
        <begin position="394"/>
        <end position="418"/>
    </location>
</feature>
<evidence type="ECO:0000256" key="6">
    <source>
        <dbReference type="SAM" id="Phobius"/>
    </source>
</evidence>